<keyword evidence="3" id="KW-0378">Hydrolase</keyword>
<evidence type="ECO:0000256" key="1">
    <source>
        <dbReference type="SAM" id="Phobius"/>
    </source>
</evidence>
<reference evidence="3 4" key="1">
    <citation type="submission" date="2020-08" db="EMBL/GenBank/DDBJ databases">
        <title>Genome public.</title>
        <authorList>
            <person name="Liu C."/>
            <person name="Sun Q."/>
        </authorList>
    </citation>
    <scope>NUCLEOTIDE SEQUENCE [LARGE SCALE GENOMIC DNA]</scope>
    <source>
        <strain evidence="3 4">NSJ-56</strain>
    </source>
</reference>
<proteinExistence type="predicted"/>
<dbReference type="Pfam" id="PF02517">
    <property type="entry name" value="Rce1-like"/>
    <property type="match status" value="1"/>
</dbReference>
<sequence length="81" mass="9593">MSITTNFHFFYKWNTHPTVIFYLSATLFTIYHIYNMPITFFLAIFAGALIFGYTRIQLGFGHVIALHVLWNLVTFLRLWIS</sequence>
<accession>A0ABR7D4J8</accession>
<dbReference type="EMBL" id="JACOOH010000008">
    <property type="protein sequence ID" value="MBC5622854.1"/>
    <property type="molecule type" value="Genomic_DNA"/>
</dbReference>
<protein>
    <submittedName>
        <fullName evidence="3">CPBP family intramembrane metalloprotease</fullName>
    </submittedName>
</protein>
<keyword evidence="1" id="KW-1133">Transmembrane helix</keyword>
<feature type="transmembrane region" description="Helical" evidence="1">
    <location>
        <begin position="20"/>
        <end position="51"/>
    </location>
</feature>
<comment type="caution">
    <text evidence="3">The sequence shown here is derived from an EMBL/GenBank/DDBJ whole genome shotgun (WGS) entry which is preliminary data.</text>
</comment>
<evidence type="ECO:0000313" key="4">
    <source>
        <dbReference type="Proteomes" id="UP000646484"/>
    </source>
</evidence>
<keyword evidence="1" id="KW-0812">Transmembrane</keyword>
<feature type="transmembrane region" description="Helical" evidence="1">
    <location>
        <begin position="58"/>
        <end position="80"/>
    </location>
</feature>
<evidence type="ECO:0000259" key="2">
    <source>
        <dbReference type="Pfam" id="PF02517"/>
    </source>
</evidence>
<keyword evidence="3" id="KW-0482">Metalloprotease</keyword>
<dbReference type="GO" id="GO:0008237">
    <property type="term" value="F:metallopeptidase activity"/>
    <property type="evidence" value="ECO:0007669"/>
    <property type="project" value="UniProtKB-KW"/>
</dbReference>
<keyword evidence="4" id="KW-1185">Reference proteome</keyword>
<dbReference type="Proteomes" id="UP000646484">
    <property type="component" value="Unassembled WGS sequence"/>
</dbReference>
<organism evidence="3 4">
    <name type="scientific">Butyricimonas hominis</name>
    <dbReference type="NCBI Taxonomy" id="2763032"/>
    <lineage>
        <taxon>Bacteria</taxon>
        <taxon>Pseudomonadati</taxon>
        <taxon>Bacteroidota</taxon>
        <taxon>Bacteroidia</taxon>
        <taxon>Bacteroidales</taxon>
        <taxon>Odoribacteraceae</taxon>
        <taxon>Butyricimonas</taxon>
    </lineage>
</organism>
<keyword evidence="3" id="KW-0645">Protease</keyword>
<dbReference type="InterPro" id="IPR003675">
    <property type="entry name" value="Rce1/LyrA-like_dom"/>
</dbReference>
<gene>
    <name evidence="3" type="ORF">H8S64_17320</name>
</gene>
<feature type="domain" description="CAAX prenyl protease 2/Lysostaphin resistance protein A-like" evidence="2">
    <location>
        <begin position="10"/>
        <end position="73"/>
    </location>
</feature>
<evidence type="ECO:0000313" key="3">
    <source>
        <dbReference type="EMBL" id="MBC5622854.1"/>
    </source>
</evidence>
<name>A0ABR7D4J8_9BACT</name>
<keyword evidence="1" id="KW-0472">Membrane</keyword>